<dbReference type="EMBL" id="SMKW01000021">
    <property type="protein sequence ID" value="TDD50306.1"/>
    <property type="molecule type" value="Genomic_DNA"/>
</dbReference>
<sequence length="165" mass="17594">MRMKRAVAYIGVWLAATTAAVTLSWLGVRDVIRGAMFEPPDAIPLVQPTTTAPPPPPPPTTEPSPEPTSTTMDAPAPERTPTPSPSRTTDSGEVRTYYAKGGKVVLSVHADGAKLVSATPRPGYTVQTWDQAAGWLRVEFTAGQHGSSVIATWHDSPTSVQTIEY</sequence>
<accession>A0A4R4YY13</accession>
<evidence type="ECO:0008006" key="4">
    <source>
        <dbReference type="Google" id="ProtNLM"/>
    </source>
</evidence>
<evidence type="ECO:0000256" key="1">
    <source>
        <dbReference type="SAM" id="MobiDB-lite"/>
    </source>
</evidence>
<protein>
    <recommendedName>
        <fullName evidence="4">Secreted protein</fullName>
    </recommendedName>
</protein>
<dbReference type="Proteomes" id="UP000294947">
    <property type="component" value="Unassembled WGS sequence"/>
</dbReference>
<dbReference type="OrthoDB" id="3293636at2"/>
<evidence type="ECO:0000313" key="2">
    <source>
        <dbReference type="EMBL" id="TDD50306.1"/>
    </source>
</evidence>
<comment type="caution">
    <text evidence="2">The sequence shown here is derived from an EMBL/GenBank/DDBJ whole genome shotgun (WGS) entry which is preliminary data.</text>
</comment>
<gene>
    <name evidence="2" type="ORF">E1288_17295</name>
</gene>
<name>A0A4R4YY13_9PSEU</name>
<feature type="compositionally biased region" description="Low complexity" evidence="1">
    <location>
        <begin position="67"/>
        <end position="77"/>
    </location>
</feature>
<feature type="region of interest" description="Disordered" evidence="1">
    <location>
        <begin position="41"/>
        <end position="93"/>
    </location>
</feature>
<feature type="compositionally biased region" description="Pro residues" evidence="1">
    <location>
        <begin position="51"/>
        <end position="66"/>
    </location>
</feature>
<proteinExistence type="predicted"/>
<evidence type="ECO:0000313" key="3">
    <source>
        <dbReference type="Proteomes" id="UP000294947"/>
    </source>
</evidence>
<reference evidence="2 3" key="1">
    <citation type="submission" date="2019-03" db="EMBL/GenBank/DDBJ databases">
        <title>Draft genome sequences of novel Actinobacteria.</title>
        <authorList>
            <person name="Sahin N."/>
            <person name="Ay H."/>
            <person name="Saygin H."/>
        </authorList>
    </citation>
    <scope>NUCLEOTIDE SEQUENCE [LARGE SCALE GENOMIC DNA]</scope>
    <source>
        <strain evidence="2 3">7K502</strain>
    </source>
</reference>
<organism evidence="2 3">
    <name type="scientific">Saccharopolyspora elongata</name>
    <dbReference type="NCBI Taxonomy" id="2530387"/>
    <lineage>
        <taxon>Bacteria</taxon>
        <taxon>Bacillati</taxon>
        <taxon>Actinomycetota</taxon>
        <taxon>Actinomycetes</taxon>
        <taxon>Pseudonocardiales</taxon>
        <taxon>Pseudonocardiaceae</taxon>
        <taxon>Saccharopolyspora</taxon>
    </lineage>
</organism>
<dbReference type="AlphaFoldDB" id="A0A4R4YY13"/>
<keyword evidence="3" id="KW-1185">Reference proteome</keyword>